<dbReference type="InterPro" id="IPR008948">
    <property type="entry name" value="L-Aspartase-like"/>
</dbReference>
<comment type="miscellaneous">
    <text evidence="4">There are 2 substrate-binding sites: the catalytic A site, and the non-catalytic B site that may play a role in the transfer of substrate or product between the active site and the solvent. Alternatively, the B site may bind allosteric effectors.</text>
</comment>
<comment type="similarity">
    <text evidence="2 4">Belongs to the class-II fumarase/aspartase family. Fumarase subfamily.</text>
</comment>
<dbReference type="Gene3D" id="1.20.200.10">
    <property type="entry name" value="Fumarase/aspartase (Central domain)"/>
    <property type="match status" value="1"/>
</dbReference>
<comment type="function">
    <text evidence="4">Involved in the TCA cycle. Catalyzes the stereospecific interconversion of fumarate to L-malate.</text>
</comment>
<feature type="binding site" evidence="4">
    <location>
        <position position="328"/>
    </location>
    <ligand>
        <name>substrate</name>
    </ligand>
</feature>
<dbReference type="GO" id="GO:0006106">
    <property type="term" value="P:fumarate metabolic process"/>
    <property type="evidence" value="ECO:0007669"/>
    <property type="project" value="InterPro"/>
</dbReference>
<evidence type="ECO:0000256" key="3">
    <source>
        <dbReference type="ARBA" id="ARBA00023239"/>
    </source>
</evidence>
<comment type="subcellular location">
    <subcellularLocation>
        <location evidence="4">Cytoplasm</location>
    </subcellularLocation>
</comment>
<dbReference type="PANTHER" id="PTHR11444">
    <property type="entry name" value="ASPARTATEAMMONIA/ARGININOSUCCINATE/ADENYLOSUCCINATE LYASE"/>
    <property type="match status" value="1"/>
</dbReference>
<dbReference type="EMBL" id="AYZM01000079">
    <property type="protein sequence ID" value="KRN24971.1"/>
    <property type="molecule type" value="Genomic_DNA"/>
</dbReference>
<feature type="site" description="Important for catalytic activity" evidence="4">
    <location>
        <position position="340"/>
    </location>
</feature>
<dbReference type="InterPro" id="IPR024083">
    <property type="entry name" value="Fumarase/histidase_N"/>
</dbReference>
<name>A0A0R2FCK6_9LACO</name>
<keyword evidence="3 4" id="KW-0456">Lyase</keyword>
<dbReference type="Pfam" id="PF00206">
    <property type="entry name" value="Lyase_1"/>
    <property type="match status" value="1"/>
</dbReference>
<dbReference type="Proteomes" id="UP000051442">
    <property type="component" value="Unassembled WGS sequence"/>
</dbReference>
<feature type="binding site" evidence="4">
    <location>
        <begin position="149"/>
        <end position="151"/>
    </location>
    <ligand>
        <name>substrate</name>
    </ligand>
</feature>
<evidence type="ECO:0000256" key="2">
    <source>
        <dbReference type="ARBA" id="ARBA00009084"/>
    </source>
</evidence>
<dbReference type="InterPro" id="IPR022761">
    <property type="entry name" value="Fumarate_lyase_N"/>
</dbReference>
<proteinExistence type="inferred from homology"/>
<evidence type="ECO:0000259" key="5">
    <source>
        <dbReference type="Pfam" id="PF00206"/>
    </source>
</evidence>
<dbReference type="GO" id="GO:0008797">
    <property type="term" value="F:aspartate ammonia-lyase activity"/>
    <property type="evidence" value="ECO:0007669"/>
    <property type="project" value="UniProtKB-EC"/>
</dbReference>
<dbReference type="PANTHER" id="PTHR11444:SF1">
    <property type="entry name" value="FUMARATE HYDRATASE, MITOCHONDRIAL"/>
    <property type="match status" value="1"/>
</dbReference>
<comment type="catalytic activity">
    <reaction evidence="1">
        <text>L-aspartate = fumarate + NH4(+)</text>
        <dbReference type="Rhea" id="RHEA:16601"/>
        <dbReference type="ChEBI" id="CHEBI:28938"/>
        <dbReference type="ChEBI" id="CHEBI:29806"/>
        <dbReference type="ChEBI" id="CHEBI:29991"/>
        <dbReference type="EC" id="4.3.1.1"/>
    </reaction>
</comment>
<accession>A0A0R2FCK6</accession>
<dbReference type="GO" id="GO:0006108">
    <property type="term" value="P:malate metabolic process"/>
    <property type="evidence" value="ECO:0007669"/>
    <property type="project" value="TreeGrafter"/>
</dbReference>
<dbReference type="FunFam" id="1.10.40.30:FF:000002">
    <property type="entry name" value="Fumarate hydratase class II"/>
    <property type="match status" value="1"/>
</dbReference>
<feature type="domain" description="Fumarase C C-terminal" evidence="6">
    <location>
        <begin position="418"/>
        <end position="470"/>
    </location>
</feature>
<keyword evidence="4" id="KW-0963">Cytoplasm</keyword>
<reference evidence="7 8" key="1">
    <citation type="journal article" date="2015" name="Genome Announc.">
        <title>Expanding the biotechnology potential of lactobacilli through comparative genomics of 213 strains and associated genera.</title>
        <authorList>
            <person name="Sun Z."/>
            <person name="Harris H.M."/>
            <person name="McCann A."/>
            <person name="Guo C."/>
            <person name="Argimon S."/>
            <person name="Zhang W."/>
            <person name="Yang X."/>
            <person name="Jeffery I.B."/>
            <person name="Cooney J.C."/>
            <person name="Kagawa T.F."/>
            <person name="Liu W."/>
            <person name="Song Y."/>
            <person name="Salvetti E."/>
            <person name="Wrobel A."/>
            <person name="Rasinkangas P."/>
            <person name="Parkhill J."/>
            <person name="Rea M.C."/>
            <person name="O'Sullivan O."/>
            <person name="Ritari J."/>
            <person name="Douillard F.P."/>
            <person name="Paul Ross R."/>
            <person name="Yang R."/>
            <person name="Briner A.E."/>
            <person name="Felis G.E."/>
            <person name="de Vos W.M."/>
            <person name="Barrangou R."/>
            <person name="Klaenhammer T.R."/>
            <person name="Caufield P.W."/>
            <person name="Cui Y."/>
            <person name="Zhang H."/>
            <person name="O'Toole P.W."/>
        </authorList>
    </citation>
    <scope>NUCLEOTIDE SEQUENCE [LARGE SCALE GENOMIC DNA]</scope>
    <source>
        <strain evidence="7 8">DSM 23365</strain>
    </source>
</reference>
<dbReference type="GO" id="GO:0006099">
    <property type="term" value="P:tricarboxylic acid cycle"/>
    <property type="evidence" value="ECO:0007669"/>
    <property type="project" value="UniProtKB-UniRule"/>
</dbReference>
<feature type="binding site" evidence="4">
    <location>
        <position position="196"/>
    </location>
    <ligand>
        <name>substrate</name>
    </ligand>
</feature>
<feature type="binding site" evidence="4">
    <location>
        <begin position="333"/>
        <end position="335"/>
    </location>
    <ligand>
        <name>substrate</name>
    </ligand>
</feature>
<feature type="domain" description="Fumarate lyase N-terminal" evidence="5">
    <location>
        <begin position="25"/>
        <end position="351"/>
    </location>
</feature>
<dbReference type="PRINTS" id="PR00149">
    <property type="entry name" value="FUMRATELYASE"/>
</dbReference>
<dbReference type="UniPathway" id="UPA00223">
    <property type="reaction ID" value="UER01007"/>
</dbReference>
<dbReference type="AlphaFoldDB" id="A0A0R2FCK6"/>
<comment type="caution">
    <text evidence="4">Lacks conserved residue(s) required for the propagation of feature annotation.</text>
</comment>
<dbReference type="InterPro" id="IPR005677">
    <property type="entry name" value="Fum_hydII"/>
</dbReference>
<evidence type="ECO:0000313" key="7">
    <source>
        <dbReference type="EMBL" id="KRN24971.1"/>
    </source>
</evidence>
<dbReference type="InterPro" id="IPR018951">
    <property type="entry name" value="Fumarase_C_C"/>
</dbReference>
<evidence type="ECO:0000313" key="8">
    <source>
        <dbReference type="Proteomes" id="UP000051442"/>
    </source>
</evidence>
<organism evidence="7 8">
    <name type="scientific">Secundilactobacillus similis DSM 23365 = JCM 2765</name>
    <dbReference type="NCBI Taxonomy" id="1423804"/>
    <lineage>
        <taxon>Bacteria</taxon>
        <taxon>Bacillati</taxon>
        <taxon>Bacillota</taxon>
        <taxon>Bacilli</taxon>
        <taxon>Lactobacillales</taxon>
        <taxon>Lactobacillaceae</taxon>
        <taxon>Secundilactobacillus</taxon>
    </lineage>
</organism>
<comment type="pathway">
    <text evidence="4">Carbohydrate metabolism; tricarboxylic acid cycle; (S)-malate from fumarate: step 1/1.</text>
</comment>
<dbReference type="EC" id="4.2.1.2" evidence="4"/>
<keyword evidence="8" id="KW-1185">Reference proteome</keyword>
<evidence type="ECO:0000256" key="1">
    <source>
        <dbReference type="ARBA" id="ARBA00001494"/>
    </source>
</evidence>
<dbReference type="SUPFAM" id="SSF48557">
    <property type="entry name" value="L-aspartase-like"/>
    <property type="match status" value="1"/>
</dbReference>
<comment type="subunit">
    <text evidence="4">Homotetramer.</text>
</comment>
<dbReference type="Gene3D" id="1.10.40.30">
    <property type="entry name" value="Fumarase/aspartase (C-terminal domain)"/>
    <property type="match status" value="1"/>
</dbReference>
<dbReference type="HAMAP" id="MF_00743">
    <property type="entry name" value="FumaraseC"/>
    <property type="match status" value="1"/>
</dbReference>
<dbReference type="PROSITE" id="PS00163">
    <property type="entry name" value="FUMARATE_LYASES"/>
    <property type="match status" value="1"/>
</dbReference>
<dbReference type="GO" id="GO:0005737">
    <property type="term" value="C:cytoplasm"/>
    <property type="evidence" value="ECO:0007669"/>
    <property type="project" value="UniProtKB-SubCell"/>
</dbReference>
<comment type="caution">
    <text evidence="7">The sequence shown here is derived from an EMBL/GenBank/DDBJ whole genome shotgun (WGS) entry which is preliminary data.</text>
</comment>
<dbReference type="PRINTS" id="PR00145">
    <property type="entry name" value="ARGSUCLYASE"/>
</dbReference>
<feature type="binding site" evidence="4">
    <location>
        <begin position="113"/>
        <end position="115"/>
    </location>
    <ligand>
        <name>substrate</name>
    </ligand>
</feature>
<dbReference type="FunFam" id="1.20.200.10:FF:000001">
    <property type="entry name" value="Fumarate hydratase, mitochondrial"/>
    <property type="match status" value="1"/>
</dbReference>
<dbReference type="Pfam" id="PF10415">
    <property type="entry name" value="FumaraseC_C"/>
    <property type="match status" value="1"/>
</dbReference>
<evidence type="ECO:0000259" key="6">
    <source>
        <dbReference type="Pfam" id="PF10415"/>
    </source>
</evidence>
<feature type="active site" description="Proton donor/acceptor" evidence="4">
    <location>
        <position position="197"/>
    </location>
</feature>
<dbReference type="CDD" id="cd01362">
    <property type="entry name" value="Fumarase_classII"/>
    <property type="match status" value="1"/>
</dbReference>
<comment type="catalytic activity">
    <reaction evidence="4">
        <text>(S)-malate = fumarate + H2O</text>
        <dbReference type="Rhea" id="RHEA:12460"/>
        <dbReference type="ChEBI" id="CHEBI:15377"/>
        <dbReference type="ChEBI" id="CHEBI:15589"/>
        <dbReference type="ChEBI" id="CHEBI:29806"/>
        <dbReference type="EC" id="4.2.1.2"/>
    </reaction>
</comment>
<protein>
    <recommendedName>
        <fullName evidence="4">Fumarate hydratase class II</fullName>
        <shortName evidence="4">Fumarase C</shortName>
        <ecNumber evidence="4">4.2.1.2</ecNumber>
    </recommendedName>
    <alternativeName>
        <fullName evidence="4">Aerobic fumarase</fullName>
    </alternativeName>
    <alternativeName>
        <fullName evidence="4">Iron-independent fumarase</fullName>
    </alternativeName>
</protein>
<evidence type="ECO:0000256" key="4">
    <source>
        <dbReference type="HAMAP-Rule" id="MF_00743"/>
    </source>
</evidence>
<dbReference type="STRING" id="1423804.FD14_GL000441"/>
<sequence>MITPIKQKVGQAIMVKTRIESDTLGEVAIPADALWGAQTERSRHNFPTGAKMPLALIKTLLQLKRAAAVANREANALSAKKADLIVKAVDELLALDDDALRQDFPLVVYQTGSGTQTNMNVNEVVAHMAAKLDDSVAILPNDDVNHGQSSNDIFPTAMNITAAVAVQDLLQATQHLIDELTTKQDQYMQTVKIGRTHLQDATPLTFGQEVSGWVAMLVHDQDYLKTLAPTLNELAIGGTAVGTGLNAAPGFADAIAEQMADRYQLPFTAETNKFAGLAAHSGLNVVHGAIKTLASDLMKIANDVRFLASGPRAGYGELNIPANEPGSSIMPGKVNPTQAEALTMAAVRVMGNDVVVNVAASQGNFEMNVYKPVIIDAFLESVTLLNGTMTGFADKLIAGLTVNAERMQTLVDQSLMTVTALSPHIGYHDSAEIAQQAERDGVTLREAAVKSGKVTAAQFDAWVDPLAMTNVQK</sequence>
<dbReference type="PATRIC" id="fig|1423804.4.peg.477"/>
<dbReference type="InterPro" id="IPR000362">
    <property type="entry name" value="Fumarate_lyase_fam"/>
</dbReference>
<feature type="active site" evidence="4">
    <location>
        <position position="327"/>
    </location>
</feature>
<dbReference type="Gene3D" id="1.10.275.10">
    <property type="entry name" value="Fumarase/aspartase (N-terminal domain)"/>
    <property type="match status" value="1"/>
</dbReference>
<gene>
    <name evidence="4" type="primary">fumC</name>
    <name evidence="7" type="ORF">FD14_GL000441</name>
</gene>
<dbReference type="GO" id="GO:0004333">
    <property type="term" value="F:fumarate hydratase activity"/>
    <property type="evidence" value="ECO:0007669"/>
    <property type="project" value="UniProtKB-UniRule"/>
</dbReference>
<dbReference type="InterPro" id="IPR020557">
    <property type="entry name" value="Fumarate_lyase_CS"/>
</dbReference>
<keyword evidence="4" id="KW-0816">Tricarboxylic acid cycle</keyword>